<feature type="domain" description="Ig-like" evidence="10">
    <location>
        <begin position="238"/>
        <end position="312"/>
    </location>
</feature>
<dbReference type="AlphaFoldDB" id="A0A1Y3ARP0"/>
<reference evidence="11 12" key="1">
    <citation type="submission" date="2017-03" db="EMBL/GenBank/DDBJ databases">
        <title>Genome Survey of Euroglyphus maynei.</title>
        <authorList>
            <person name="Arlian L.G."/>
            <person name="Morgan M.S."/>
            <person name="Rider S.D."/>
        </authorList>
    </citation>
    <scope>NUCLEOTIDE SEQUENCE [LARGE SCALE GENOMIC DNA]</scope>
    <source>
        <strain evidence="11">Arlian Lab</strain>
        <tissue evidence="11">Whole body</tissue>
    </source>
</reference>
<dbReference type="InterPro" id="IPR013098">
    <property type="entry name" value="Ig_I-set"/>
</dbReference>
<dbReference type="GO" id="GO:0005737">
    <property type="term" value="C:cytoplasm"/>
    <property type="evidence" value="ECO:0007669"/>
    <property type="project" value="UniProtKB-SubCell"/>
</dbReference>
<dbReference type="Gene3D" id="2.60.40.10">
    <property type="entry name" value="Immunoglobulins"/>
    <property type="match status" value="7"/>
</dbReference>
<sequence>MAGATKHSFTLEADGQMSFLNEEIYFHNIPFKDDEQPKNVPLFSKFNDNIEINVNESINFEFTVYSFDKPRLTLTKNGRIVYNNMDKFQLELMETNEHFHRYRVRCTNTDENDDGQYELCAQNNDGENQTTFNVVHKEKIEKPTITKRFKSTRLQEGNQLLLETTVKGYPTPTIQWYHNDDRILPSSQCLIRQHKNDGTLAVNNVVKNIHEGRYKIVAKNKYGECIHEERIDVIRKIPKFLERLNDVEVYENEKTFLSVKITTKEDDVEWLKDGEPIISTDGDEDYQMIKDGHYRKLLIKKAKVSHQGEYTCILEQDKCTGYLEVIELPAEIVKDLKDCNVKYGDKAQFIVEVSKGDAILQWYKNKMPISFDDRVYLDIDGKQQTLSIEDSKLEDIGEYSCMLNQQTSKARLLVSYPSTEFLQRLDDEYWIDENCETVFTVEISRPDVDVFWYHNGEELCETSNIKMISDGTIRKLIIHHTRMTDMGEYICMAKGDQTQTELNVSKEPLVFVLKLKDFNVNEGETATLSVEVIDENMDIVWMKDDEIIESDDDHIMMSTIGKHRKLIIKNVNVHDRGYYTAICNEKRSTGKLSVLTPPKVLTETRRFTAVRGENFSLDISYDGYPSPKTEWYHSGKMIKTSKKASVEIMMSRTILTIKNFDDDDI</sequence>
<evidence type="ECO:0000256" key="6">
    <source>
        <dbReference type="ARBA" id="ARBA00022737"/>
    </source>
</evidence>
<feature type="non-terminal residue" evidence="11">
    <location>
        <position position="665"/>
    </location>
</feature>
<feature type="domain" description="Ig-like" evidence="10">
    <location>
        <begin position="435"/>
        <end position="505"/>
    </location>
</feature>
<dbReference type="EMBL" id="MUJZ01067185">
    <property type="protein sequence ID" value="OTF70136.1"/>
    <property type="molecule type" value="Genomic_DNA"/>
</dbReference>
<dbReference type="InterPro" id="IPR013783">
    <property type="entry name" value="Ig-like_fold"/>
</dbReference>
<keyword evidence="12" id="KW-1185">Reference proteome</keyword>
<dbReference type="SMART" id="SM00408">
    <property type="entry name" value="IGc2"/>
    <property type="match status" value="4"/>
</dbReference>
<keyword evidence="8" id="KW-0539">Nucleus</keyword>
<dbReference type="OrthoDB" id="6426872at2759"/>
<proteinExistence type="inferred from homology"/>
<evidence type="ECO:0000256" key="5">
    <source>
        <dbReference type="ARBA" id="ARBA00022553"/>
    </source>
</evidence>
<evidence type="ECO:0000313" key="12">
    <source>
        <dbReference type="Proteomes" id="UP000194236"/>
    </source>
</evidence>
<dbReference type="FunFam" id="2.60.40.10:FF:000107">
    <property type="entry name" value="Myosin, light chain kinase a"/>
    <property type="match status" value="1"/>
</dbReference>
<feature type="domain" description="Ig-like" evidence="10">
    <location>
        <begin position="508"/>
        <end position="593"/>
    </location>
</feature>
<evidence type="ECO:0000256" key="7">
    <source>
        <dbReference type="ARBA" id="ARBA00023157"/>
    </source>
</evidence>
<protein>
    <recommendedName>
        <fullName evidence="10">Ig-like domain-containing protein</fullName>
    </recommendedName>
</protein>
<dbReference type="SMART" id="SM00409">
    <property type="entry name" value="IG"/>
    <property type="match status" value="5"/>
</dbReference>
<dbReference type="PANTHER" id="PTHR35971">
    <property type="entry name" value="SI:DKEY-31G6.6"/>
    <property type="match status" value="1"/>
</dbReference>
<dbReference type="InterPro" id="IPR052385">
    <property type="entry name" value="Obscurin/Obscurin-like_Reg"/>
</dbReference>
<organism evidence="11 12">
    <name type="scientific">Euroglyphus maynei</name>
    <name type="common">Mayne's house dust mite</name>
    <dbReference type="NCBI Taxonomy" id="6958"/>
    <lineage>
        <taxon>Eukaryota</taxon>
        <taxon>Metazoa</taxon>
        <taxon>Ecdysozoa</taxon>
        <taxon>Arthropoda</taxon>
        <taxon>Chelicerata</taxon>
        <taxon>Arachnida</taxon>
        <taxon>Acari</taxon>
        <taxon>Acariformes</taxon>
        <taxon>Sarcoptiformes</taxon>
        <taxon>Astigmata</taxon>
        <taxon>Psoroptidia</taxon>
        <taxon>Analgoidea</taxon>
        <taxon>Pyroglyphidae</taxon>
        <taxon>Pyroglyphinae</taxon>
        <taxon>Euroglyphus</taxon>
    </lineage>
</organism>
<dbReference type="CDD" id="cd00096">
    <property type="entry name" value="Ig"/>
    <property type="match status" value="1"/>
</dbReference>
<dbReference type="FunFam" id="2.60.40.10:FF:000050">
    <property type="entry name" value="Titin isoform B"/>
    <property type="match status" value="1"/>
</dbReference>
<feature type="domain" description="Ig-like" evidence="10">
    <location>
        <begin position="143"/>
        <end position="232"/>
    </location>
</feature>
<keyword evidence="7" id="KW-1015">Disulfide bond</keyword>
<accession>A0A1Y3ARP0</accession>
<evidence type="ECO:0000256" key="8">
    <source>
        <dbReference type="ARBA" id="ARBA00023242"/>
    </source>
</evidence>
<dbReference type="InterPro" id="IPR007110">
    <property type="entry name" value="Ig-like_dom"/>
</dbReference>
<name>A0A1Y3ARP0_EURMA</name>
<gene>
    <name evidence="11" type="ORF">BLA29_002795</name>
</gene>
<dbReference type="GO" id="GO:0005634">
    <property type="term" value="C:nucleus"/>
    <property type="evidence" value="ECO:0007669"/>
    <property type="project" value="UniProtKB-SubCell"/>
</dbReference>
<dbReference type="Proteomes" id="UP000194236">
    <property type="component" value="Unassembled WGS sequence"/>
</dbReference>
<dbReference type="SUPFAM" id="SSF48726">
    <property type="entry name" value="Immunoglobulin"/>
    <property type="match status" value="7"/>
</dbReference>
<comment type="subcellular location">
    <subcellularLocation>
        <location evidence="2">Cytoplasm</location>
    </subcellularLocation>
    <subcellularLocation>
        <location evidence="1">Nucleus</location>
    </subcellularLocation>
</comment>
<feature type="domain" description="Ig-like" evidence="10">
    <location>
        <begin position="329"/>
        <end position="415"/>
    </location>
</feature>
<dbReference type="Pfam" id="PF07679">
    <property type="entry name" value="I-set"/>
    <property type="match status" value="7"/>
</dbReference>
<evidence type="ECO:0000313" key="11">
    <source>
        <dbReference type="EMBL" id="OTF70136.1"/>
    </source>
</evidence>
<comment type="similarity">
    <text evidence="3">Belongs to the protein kinase superfamily. CAMK Ser/Thr protein kinase family.</text>
</comment>
<evidence type="ECO:0000259" key="10">
    <source>
        <dbReference type="PROSITE" id="PS50835"/>
    </source>
</evidence>
<dbReference type="PROSITE" id="PS50835">
    <property type="entry name" value="IG_LIKE"/>
    <property type="match status" value="5"/>
</dbReference>
<evidence type="ECO:0000256" key="1">
    <source>
        <dbReference type="ARBA" id="ARBA00004123"/>
    </source>
</evidence>
<comment type="caution">
    <text evidence="11">The sequence shown here is derived from an EMBL/GenBank/DDBJ whole genome shotgun (WGS) entry which is preliminary data.</text>
</comment>
<keyword evidence="9" id="KW-0393">Immunoglobulin domain</keyword>
<evidence type="ECO:0000256" key="2">
    <source>
        <dbReference type="ARBA" id="ARBA00004496"/>
    </source>
</evidence>
<dbReference type="InterPro" id="IPR003599">
    <property type="entry name" value="Ig_sub"/>
</dbReference>
<evidence type="ECO:0000256" key="4">
    <source>
        <dbReference type="ARBA" id="ARBA00022490"/>
    </source>
</evidence>
<dbReference type="PANTHER" id="PTHR35971:SF5">
    <property type="entry name" value="OBSCURIN LIKE CYTOSKELETAL ADAPTOR 1"/>
    <property type="match status" value="1"/>
</dbReference>
<evidence type="ECO:0000256" key="9">
    <source>
        <dbReference type="ARBA" id="ARBA00023319"/>
    </source>
</evidence>
<keyword evidence="4" id="KW-0963">Cytoplasm</keyword>
<keyword evidence="5" id="KW-0597">Phosphoprotein</keyword>
<dbReference type="InterPro" id="IPR036179">
    <property type="entry name" value="Ig-like_dom_sf"/>
</dbReference>
<evidence type="ECO:0000256" key="3">
    <source>
        <dbReference type="ARBA" id="ARBA00006692"/>
    </source>
</evidence>
<dbReference type="InterPro" id="IPR003598">
    <property type="entry name" value="Ig_sub2"/>
</dbReference>
<keyword evidence="6" id="KW-0677">Repeat</keyword>